<dbReference type="AlphaFoldDB" id="A0A6J4UYD7"/>
<reference evidence="2" key="1">
    <citation type="submission" date="2020-02" db="EMBL/GenBank/DDBJ databases">
        <authorList>
            <person name="Meier V. D."/>
        </authorList>
    </citation>
    <scope>NUCLEOTIDE SEQUENCE</scope>
    <source>
        <strain evidence="2">AVDCRST_MAG49</strain>
    </source>
</reference>
<evidence type="ECO:0000313" key="2">
    <source>
        <dbReference type="EMBL" id="CAA9561958.1"/>
    </source>
</evidence>
<feature type="compositionally biased region" description="Pro residues" evidence="1">
    <location>
        <begin position="115"/>
        <end position="126"/>
    </location>
</feature>
<sequence length="132" mass="14054">EPRAVGRPGSSLVRLPVRRRLQAGHADRRPDGGQSAVRRVPSLHRRGRGAWRARAGPPRPPAHPDGPDPAGRRRTRGDHGRGSDPHAGGRHGRDGATPAGGRAPRRLRRLRPLPDRPAPGVPPPVGAPDGQL</sequence>
<organism evidence="2">
    <name type="scientific">uncultured Thermomicrobiales bacterium</name>
    <dbReference type="NCBI Taxonomy" id="1645740"/>
    <lineage>
        <taxon>Bacteria</taxon>
        <taxon>Pseudomonadati</taxon>
        <taxon>Thermomicrobiota</taxon>
        <taxon>Thermomicrobia</taxon>
        <taxon>Thermomicrobiales</taxon>
        <taxon>environmental samples</taxon>
    </lineage>
</organism>
<feature type="non-terminal residue" evidence="2">
    <location>
        <position position="132"/>
    </location>
</feature>
<feature type="non-terminal residue" evidence="2">
    <location>
        <position position="1"/>
    </location>
</feature>
<protein>
    <submittedName>
        <fullName evidence="2">Uncharacterized protein</fullName>
    </submittedName>
</protein>
<evidence type="ECO:0000256" key="1">
    <source>
        <dbReference type="SAM" id="MobiDB-lite"/>
    </source>
</evidence>
<name>A0A6J4UYD7_9BACT</name>
<dbReference type="EMBL" id="CADCWG010000169">
    <property type="protein sequence ID" value="CAA9561958.1"/>
    <property type="molecule type" value="Genomic_DNA"/>
</dbReference>
<feature type="compositionally biased region" description="Basic residues" evidence="1">
    <location>
        <begin position="41"/>
        <end position="51"/>
    </location>
</feature>
<gene>
    <name evidence="2" type="ORF">AVDCRST_MAG49-2472</name>
</gene>
<accession>A0A6J4UYD7</accession>
<feature type="region of interest" description="Disordered" evidence="1">
    <location>
        <begin position="1"/>
        <end position="132"/>
    </location>
</feature>
<proteinExistence type="predicted"/>